<keyword evidence="2" id="KW-0808">Transferase</keyword>
<dbReference type="EMBL" id="FOCQ01000006">
    <property type="protein sequence ID" value="SEN12227.1"/>
    <property type="molecule type" value="Genomic_DNA"/>
</dbReference>
<dbReference type="GO" id="GO:0016757">
    <property type="term" value="F:glycosyltransferase activity"/>
    <property type="evidence" value="ECO:0007669"/>
    <property type="project" value="InterPro"/>
</dbReference>
<dbReference type="STRING" id="1173111.SAMN05444955_10639"/>
<dbReference type="InterPro" id="IPR001296">
    <property type="entry name" value="Glyco_trans_1"/>
</dbReference>
<organism evidence="2 3">
    <name type="scientific">Lihuaxuella thermophila</name>
    <dbReference type="NCBI Taxonomy" id="1173111"/>
    <lineage>
        <taxon>Bacteria</taxon>
        <taxon>Bacillati</taxon>
        <taxon>Bacillota</taxon>
        <taxon>Bacilli</taxon>
        <taxon>Bacillales</taxon>
        <taxon>Thermoactinomycetaceae</taxon>
        <taxon>Lihuaxuella</taxon>
    </lineage>
</organism>
<evidence type="ECO:0000313" key="2">
    <source>
        <dbReference type="EMBL" id="SEN12227.1"/>
    </source>
</evidence>
<keyword evidence="3" id="KW-1185">Reference proteome</keyword>
<dbReference type="PANTHER" id="PTHR45947:SF3">
    <property type="entry name" value="SULFOQUINOVOSYL TRANSFERASE SQD2"/>
    <property type="match status" value="1"/>
</dbReference>
<gene>
    <name evidence="2" type="ORF">SAMN05444955_10639</name>
</gene>
<proteinExistence type="predicted"/>
<dbReference type="PANTHER" id="PTHR45947">
    <property type="entry name" value="SULFOQUINOVOSYL TRANSFERASE SQD2"/>
    <property type="match status" value="1"/>
</dbReference>
<dbReference type="SUPFAM" id="SSF53756">
    <property type="entry name" value="UDP-Glycosyltransferase/glycogen phosphorylase"/>
    <property type="match status" value="1"/>
</dbReference>
<sequence length="347" mass="39958">MKFTFPILTLCLGGAQRMLAELTNGLVARGHDVTILMPRAGVVEYDIKAKLIRTKHNHHIMESDYPKSDFIISNYYLVVPSAQEASQNGKGIHVRLSLCYEPTFLKDNHVSFPSYHATRHVLVISKWQQQIIYLNHGIKGHIVPIGISSEFKNLHLRHPNSLIRISAIVRGAKGTWSWHRDQPYLLSQLEMIKNRFPHVQINLFSPPAEFANYPTLQSLKYNSRYRILNPKNDQEMCRCYNETDIFVMSSTYDAGSLPGLEAMRCGAALVTTYAGGNMDYCRHEQNCLMSYRYQNRLAHDIIRLINDPSLRQRLAREGEKEAQKWTWERSVTAFETAIQQILESHKI</sequence>
<evidence type="ECO:0000259" key="1">
    <source>
        <dbReference type="Pfam" id="PF00534"/>
    </source>
</evidence>
<evidence type="ECO:0000313" key="3">
    <source>
        <dbReference type="Proteomes" id="UP000199695"/>
    </source>
</evidence>
<name>A0A1H8E0A0_9BACL</name>
<dbReference type="Proteomes" id="UP000199695">
    <property type="component" value="Unassembled WGS sequence"/>
</dbReference>
<feature type="domain" description="Glycosyl transferase family 1" evidence="1">
    <location>
        <begin position="217"/>
        <end position="320"/>
    </location>
</feature>
<reference evidence="2 3" key="1">
    <citation type="submission" date="2016-10" db="EMBL/GenBank/DDBJ databases">
        <authorList>
            <person name="de Groot N.N."/>
        </authorList>
    </citation>
    <scope>NUCLEOTIDE SEQUENCE [LARGE SCALE GENOMIC DNA]</scope>
    <source>
        <strain evidence="2 3">DSM 46701</strain>
    </source>
</reference>
<dbReference type="OrthoDB" id="9797829at2"/>
<dbReference type="AlphaFoldDB" id="A0A1H8E0A0"/>
<accession>A0A1H8E0A0</accession>
<dbReference type="RefSeq" id="WP_089967097.1">
    <property type="nucleotide sequence ID" value="NZ_FOCQ01000006.1"/>
</dbReference>
<dbReference type="Pfam" id="PF00534">
    <property type="entry name" value="Glycos_transf_1"/>
    <property type="match status" value="1"/>
</dbReference>
<protein>
    <submittedName>
        <fullName evidence="2">Glycosyl transferases group 1</fullName>
    </submittedName>
</protein>
<dbReference type="InterPro" id="IPR050194">
    <property type="entry name" value="Glycosyltransferase_grp1"/>
</dbReference>
<dbReference type="Gene3D" id="3.40.50.2000">
    <property type="entry name" value="Glycogen Phosphorylase B"/>
    <property type="match status" value="2"/>
</dbReference>
<dbReference type="CDD" id="cd03801">
    <property type="entry name" value="GT4_PimA-like"/>
    <property type="match status" value="1"/>
</dbReference>